<keyword evidence="3" id="KW-1185">Reference proteome</keyword>
<evidence type="ECO:0000313" key="2">
    <source>
        <dbReference type="EMBL" id="EAV47226.1"/>
    </source>
</evidence>
<dbReference type="Proteomes" id="UP000054262">
    <property type="component" value="Unassembled WGS sequence"/>
</dbReference>
<dbReference type="InterPro" id="IPR029063">
    <property type="entry name" value="SAM-dependent_MTases_sf"/>
</dbReference>
<keyword evidence="2" id="KW-0808">Transferase</keyword>
<evidence type="ECO:0000313" key="3">
    <source>
        <dbReference type="Proteomes" id="UP000054262"/>
    </source>
</evidence>
<evidence type="ECO:0000259" key="1">
    <source>
        <dbReference type="Pfam" id="PF08241"/>
    </source>
</evidence>
<dbReference type="InterPro" id="IPR013216">
    <property type="entry name" value="Methyltransf_11"/>
</dbReference>
<dbReference type="OrthoDB" id="6191410at2"/>
<organism evidence="2 3">
    <name type="scientific">Methylophilales bacterium HTCC2181</name>
    <dbReference type="NCBI Taxonomy" id="383631"/>
    <lineage>
        <taxon>Bacteria</taxon>
        <taxon>Pseudomonadati</taxon>
        <taxon>Pseudomonadota</taxon>
        <taxon>Betaproteobacteria</taxon>
        <taxon>Nitrosomonadales</taxon>
        <taxon>OM43 clade</taxon>
    </lineage>
</organism>
<protein>
    <submittedName>
        <fullName evidence="2">Generic methyl-transferase</fullName>
    </submittedName>
</protein>
<dbReference type="Gene3D" id="3.40.50.150">
    <property type="entry name" value="Vaccinia Virus protein VP39"/>
    <property type="match status" value="1"/>
</dbReference>
<reference evidence="2 3" key="1">
    <citation type="submission" date="2006-11" db="EMBL/GenBank/DDBJ databases">
        <authorList>
            <person name="Giovannoni S."/>
            <person name="Vergin K."/>
            <person name="Ferriera S."/>
            <person name="Johnson J."/>
            <person name="Kravitz S."/>
            <person name="Beeson K."/>
            <person name="Sutton G."/>
            <person name="Rogers Y.-H."/>
            <person name="Friedman R."/>
            <person name="Frazier M."/>
            <person name="Venter J.C."/>
        </authorList>
    </citation>
    <scope>NUCLEOTIDE SEQUENCE [LARGE SCALE GENOMIC DNA]</scope>
    <source>
        <strain evidence="2 3">HTCC2181</strain>
    </source>
</reference>
<dbReference type="Pfam" id="PF08241">
    <property type="entry name" value="Methyltransf_11"/>
    <property type="match status" value="1"/>
</dbReference>
<dbReference type="GO" id="GO:0008757">
    <property type="term" value="F:S-adenosylmethionine-dependent methyltransferase activity"/>
    <property type="evidence" value="ECO:0007669"/>
    <property type="project" value="InterPro"/>
</dbReference>
<accession>A0P6R6</accession>
<gene>
    <name evidence="2" type="ORF">MB2181_04095</name>
</gene>
<dbReference type="EMBL" id="AAUX01000001">
    <property type="protein sequence ID" value="EAV47226.1"/>
    <property type="molecule type" value="Genomic_DNA"/>
</dbReference>
<dbReference type="SUPFAM" id="SSF53335">
    <property type="entry name" value="S-adenosyl-L-methionine-dependent methyltransferases"/>
    <property type="match status" value="1"/>
</dbReference>
<comment type="caution">
    <text evidence="2">The sequence shown here is derived from an EMBL/GenBank/DDBJ whole genome shotgun (WGS) entry which is preliminary data.</text>
</comment>
<name>A0P6R6_9PROT</name>
<dbReference type="AlphaFoldDB" id="A0P6R6"/>
<feature type="domain" description="Methyltransferase type 11" evidence="1">
    <location>
        <begin position="60"/>
        <end position="109"/>
    </location>
</feature>
<proteinExistence type="predicted"/>
<sequence length="226" mass="26029">MTWFDTKNGQRLLNAEEAILSDFLEDKFGYFSLQTHTLGRNLLKQTRMNHHIMMEGPDRNIVCSSMHLPFEKDSIDLIISQHHLEKIGNIQAHFSEFFRVIIPGGRVVILSFNPFSFAGLRNLTCFDNFSPWNQKFISLSAAQKILKEEGFTVEEGRMVDYQPLFSDNASAHKLFEDVGARWLPLFGNVYFIVARKDVVGVTPLRPKWNKMKHDKAVPNKLKAIDD</sequence>